<dbReference type="InterPro" id="IPR023696">
    <property type="entry name" value="Ureohydrolase_dom_sf"/>
</dbReference>
<dbReference type="InterPro" id="IPR006035">
    <property type="entry name" value="Ureohydrolase"/>
</dbReference>
<proteinExistence type="predicted"/>
<dbReference type="Gene3D" id="3.40.800.10">
    <property type="entry name" value="Ureohydrolase domain"/>
    <property type="match status" value="1"/>
</dbReference>
<dbReference type="SUPFAM" id="SSF52768">
    <property type="entry name" value="Arginase/deacetylase"/>
    <property type="match status" value="1"/>
</dbReference>
<dbReference type="Pfam" id="PF00491">
    <property type="entry name" value="Arginase"/>
    <property type="match status" value="1"/>
</dbReference>
<reference evidence="2 3" key="1">
    <citation type="submission" date="2024-10" db="EMBL/GenBank/DDBJ databases">
        <authorList>
            <person name="Topkara A.R."/>
            <person name="Saygin H."/>
        </authorList>
    </citation>
    <scope>NUCLEOTIDE SEQUENCE [LARGE SCALE GENOMIC DNA]</scope>
    <source>
        <strain evidence="2 3">M3C6</strain>
    </source>
</reference>
<evidence type="ECO:0000256" key="1">
    <source>
        <dbReference type="SAM" id="MobiDB-lite"/>
    </source>
</evidence>
<evidence type="ECO:0000313" key="3">
    <source>
        <dbReference type="Proteomes" id="UP001603978"/>
    </source>
</evidence>
<protein>
    <submittedName>
        <fullName evidence="2">Arginase family protein</fullName>
    </submittedName>
</protein>
<keyword evidence="3" id="KW-1185">Reference proteome</keyword>
<feature type="region of interest" description="Disordered" evidence="1">
    <location>
        <begin position="46"/>
        <end position="105"/>
    </location>
</feature>
<dbReference type="EMBL" id="JBICRM010000003">
    <property type="protein sequence ID" value="MFG1702759.1"/>
    <property type="molecule type" value="Genomic_DNA"/>
</dbReference>
<name>A0ABW7A984_9ACTN</name>
<accession>A0ABW7A984</accession>
<dbReference type="Proteomes" id="UP001603978">
    <property type="component" value="Unassembled WGS sequence"/>
</dbReference>
<dbReference type="RefSeq" id="WP_393162814.1">
    <property type="nucleotide sequence ID" value="NZ_JBICRM010000003.1"/>
</dbReference>
<organism evidence="2 3">
    <name type="scientific">Nonomuraea marmarensis</name>
    <dbReference type="NCBI Taxonomy" id="3351344"/>
    <lineage>
        <taxon>Bacteria</taxon>
        <taxon>Bacillati</taxon>
        <taxon>Actinomycetota</taxon>
        <taxon>Actinomycetes</taxon>
        <taxon>Streptosporangiales</taxon>
        <taxon>Streptosporangiaceae</taxon>
        <taxon>Nonomuraea</taxon>
    </lineage>
</organism>
<gene>
    <name evidence="2" type="ORF">ACFLIM_06170</name>
</gene>
<sequence>MSSRGFWIHVDADVLDPSVLPAVDSPTPGGLDAAQLTDLLRELAGLPGAVGAGGDDPGSRPGRGRQPGRPAGRHPRVGTDLTALHGAGSVVGNVAEDVLPSPGAE</sequence>
<comment type="caution">
    <text evidence="2">The sequence shown here is derived from an EMBL/GenBank/DDBJ whole genome shotgun (WGS) entry which is preliminary data.</text>
</comment>
<evidence type="ECO:0000313" key="2">
    <source>
        <dbReference type="EMBL" id="MFG1702759.1"/>
    </source>
</evidence>